<comment type="caution">
    <text evidence="4">The sequence shown here is derived from an EMBL/GenBank/DDBJ whole genome shotgun (WGS) entry which is preliminary data.</text>
</comment>
<dbReference type="RefSeq" id="WP_009139741.1">
    <property type="nucleotide sequence ID" value="NZ_JH815198.1"/>
</dbReference>
<dbReference type="InterPro" id="IPR008984">
    <property type="entry name" value="SMAD_FHA_dom_sf"/>
</dbReference>
<evidence type="ECO:0000259" key="3">
    <source>
        <dbReference type="PROSITE" id="PS50006"/>
    </source>
</evidence>
<dbReference type="CDD" id="cd00060">
    <property type="entry name" value="FHA"/>
    <property type="match status" value="1"/>
</dbReference>
<evidence type="ECO:0000313" key="4">
    <source>
        <dbReference type="EMBL" id="EJZ83345.1"/>
    </source>
</evidence>
<organism evidence="4 5">
    <name type="scientific">Slackia piriformis YIT 12062</name>
    <dbReference type="NCBI Taxonomy" id="742818"/>
    <lineage>
        <taxon>Bacteria</taxon>
        <taxon>Bacillati</taxon>
        <taxon>Actinomycetota</taxon>
        <taxon>Coriobacteriia</taxon>
        <taxon>Eggerthellales</taxon>
        <taxon>Eggerthellaceae</taxon>
        <taxon>Slackia</taxon>
    </lineage>
</organism>
<evidence type="ECO:0000256" key="2">
    <source>
        <dbReference type="SAM" id="MobiDB-lite"/>
    </source>
</evidence>
<dbReference type="Gene3D" id="3.30.2320.60">
    <property type="entry name" value="FhaA, phosphopeptide-binding domain (DUF3662)"/>
    <property type="match status" value="1"/>
</dbReference>
<name>K0Z7D6_9ACTN</name>
<dbReference type="SUPFAM" id="SSF49879">
    <property type="entry name" value="SMAD/FHA domain"/>
    <property type="match status" value="1"/>
</dbReference>
<keyword evidence="1" id="KW-0597">Phosphoprotein</keyword>
<gene>
    <name evidence="4" type="ORF">HMPREF9451_01548</name>
</gene>
<dbReference type="PROSITE" id="PS50006">
    <property type="entry name" value="FHA_DOMAIN"/>
    <property type="match status" value="1"/>
</dbReference>
<dbReference type="OrthoDB" id="151099at2"/>
<dbReference type="InterPro" id="IPR042287">
    <property type="entry name" value="FhaA_N_sf"/>
</dbReference>
<keyword evidence="5" id="KW-1185">Reference proteome</keyword>
<protein>
    <recommendedName>
        <fullName evidence="3">FHA domain-containing protein</fullName>
    </recommendedName>
</protein>
<reference evidence="4 5" key="1">
    <citation type="submission" date="2012-08" db="EMBL/GenBank/DDBJ databases">
        <title>The Genome Sequence of Slackia piriformis YIT 12062.</title>
        <authorList>
            <consortium name="The Broad Institute Genome Sequencing Platform"/>
            <person name="Earl A."/>
            <person name="Ward D."/>
            <person name="Feldgarden M."/>
            <person name="Gevers D."/>
            <person name="Morotomi M."/>
            <person name="Walker B."/>
            <person name="Young S.K."/>
            <person name="Zeng Q."/>
            <person name="Gargeya S."/>
            <person name="Fitzgerald M."/>
            <person name="Haas B."/>
            <person name="Abouelleil A."/>
            <person name="Alvarado L."/>
            <person name="Arachchi H.M."/>
            <person name="Berlin A.M."/>
            <person name="Chapman S.B."/>
            <person name="Goldberg J."/>
            <person name="Griggs A."/>
            <person name="Gujja S."/>
            <person name="Hansen M."/>
            <person name="Howarth C."/>
            <person name="Imamovic A."/>
            <person name="Larimer J."/>
            <person name="McCowen C."/>
            <person name="Montmayeur A."/>
            <person name="Murphy C."/>
            <person name="Neiman D."/>
            <person name="Pearson M."/>
            <person name="Priest M."/>
            <person name="Roberts A."/>
            <person name="Saif S."/>
            <person name="Shea T."/>
            <person name="Sisk P."/>
            <person name="Sykes S."/>
            <person name="Wortman J."/>
            <person name="Nusbaum C."/>
            <person name="Birren B."/>
        </authorList>
    </citation>
    <scope>NUCLEOTIDE SEQUENCE [LARGE SCALE GENOMIC DNA]</scope>
    <source>
        <strain evidence="4 5">YIT 12062</strain>
    </source>
</reference>
<dbReference type="Pfam" id="PF12401">
    <property type="entry name" value="FhaA_N"/>
    <property type="match status" value="1"/>
</dbReference>
<dbReference type="InterPro" id="IPR050923">
    <property type="entry name" value="Cell_Proc_Reg/RNA_Proc"/>
</dbReference>
<proteinExistence type="predicted"/>
<feature type="domain" description="FHA" evidence="3">
    <location>
        <begin position="418"/>
        <end position="468"/>
    </location>
</feature>
<dbReference type="eggNOG" id="COG1716">
    <property type="taxonomic scope" value="Bacteria"/>
</dbReference>
<feature type="compositionally biased region" description="Low complexity" evidence="2">
    <location>
        <begin position="176"/>
        <end position="187"/>
    </location>
</feature>
<accession>K0Z7D6</accession>
<feature type="region of interest" description="Disordered" evidence="2">
    <location>
        <begin position="158"/>
        <end position="196"/>
    </location>
</feature>
<dbReference type="InterPro" id="IPR000253">
    <property type="entry name" value="FHA_dom"/>
</dbReference>
<dbReference type="Gene3D" id="2.60.200.20">
    <property type="match status" value="1"/>
</dbReference>
<sequence length="491" mass="52479">MGFFSKFEGKMEDTFEGAAGKMQKSPISPVQIMKKAEKQMRREKVVSAGKQYAPTLYTVLVNPDDDQRLFGFYPTLAGECETRLAATASADGLAMDGHPLVRFIVDDGLKHGKFDIIAEVVSAPIVEQLRAEEMQRYGMGGAKPAPVPQAAAYGNPAYAQQRPAQPQPMQVPPIQQPQAADPFAPSAGGDYGQQIFGEGIPAAQPVQPQPAAKPPLPYVPENEIDYSLNYGEYTFDSKNFEDYRKADESDQEQAAAAPNVTGEEKADSSPDAPQDEGIHGAASNANAAPGVEAGAARQHNPHRPEHAAAVQPEFPAQQYGYAPQGIGAYPTPNPAYPPMGMGMQPSNAYAYAQQGRPYGAYPNMQQAAPAPVYGAAPHTVAFTAGAAQANAVPHAGAVRAHLIDIASNRSYDLATSRILIGRETSNDIILNDLNVSRQHAQIAFEPQGVWVVTDLGSTNGTLVNGMPITRRGLADGDRITLGMTEFVFSMR</sequence>
<dbReference type="SMART" id="SM00240">
    <property type="entry name" value="FHA"/>
    <property type="match status" value="1"/>
</dbReference>
<feature type="region of interest" description="Disordered" evidence="2">
    <location>
        <begin position="244"/>
        <end position="285"/>
    </location>
</feature>
<dbReference type="PANTHER" id="PTHR23308">
    <property type="entry name" value="NUCLEAR INHIBITOR OF PROTEIN PHOSPHATASE-1"/>
    <property type="match status" value="1"/>
</dbReference>
<dbReference type="HOGENOM" id="CLU_047963_3_0_11"/>
<dbReference type="InterPro" id="IPR022128">
    <property type="entry name" value="FhaA_N"/>
</dbReference>
<dbReference type="AlphaFoldDB" id="K0Z7D6"/>
<evidence type="ECO:0000313" key="5">
    <source>
        <dbReference type="Proteomes" id="UP000006069"/>
    </source>
</evidence>
<feature type="compositionally biased region" description="Pro residues" evidence="2">
    <location>
        <begin position="165"/>
        <end position="175"/>
    </location>
</feature>
<evidence type="ECO:0000256" key="1">
    <source>
        <dbReference type="ARBA" id="ARBA00022553"/>
    </source>
</evidence>
<dbReference type="PATRIC" id="fig|742818.3.peg.1634"/>
<dbReference type="EMBL" id="ADMD01000008">
    <property type="protein sequence ID" value="EJZ83345.1"/>
    <property type="molecule type" value="Genomic_DNA"/>
</dbReference>
<dbReference type="Pfam" id="PF00498">
    <property type="entry name" value="FHA"/>
    <property type="match status" value="1"/>
</dbReference>
<dbReference type="InParanoid" id="K0Z7D6"/>
<dbReference type="Proteomes" id="UP000006069">
    <property type="component" value="Unassembled WGS sequence"/>
</dbReference>